<evidence type="ECO:0000313" key="4">
    <source>
        <dbReference type="EMBL" id="QHT25232.1"/>
    </source>
</evidence>
<organism evidence="4">
    <name type="scientific">viral metagenome</name>
    <dbReference type="NCBI Taxonomy" id="1070528"/>
    <lineage>
        <taxon>unclassified sequences</taxon>
        <taxon>metagenomes</taxon>
        <taxon>organismal metagenomes</taxon>
    </lineage>
</organism>
<dbReference type="EMBL" id="MN739760">
    <property type="protein sequence ID" value="QHT25232.1"/>
    <property type="molecule type" value="Genomic_DNA"/>
</dbReference>
<dbReference type="SUPFAM" id="SSF52499">
    <property type="entry name" value="Isochorismatase-like hydrolases"/>
    <property type="match status" value="1"/>
</dbReference>
<dbReference type="AlphaFoldDB" id="A0A6C0E920"/>
<dbReference type="GO" id="GO:0016787">
    <property type="term" value="F:hydrolase activity"/>
    <property type="evidence" value="ECO:0007669"/>
    <property type="project" value="UniProtKB-KW"/>
</dbReference>
<evidence type="ECO:0000256" key="1">
    <source>
        <dbReference type="ARBA" id="ARBA00006336"/>
    </source>
</evidence>
<evidence type="ECO:0000256" key="2">
    <source>
        <dbReference type="ARBA" id="ARBA00022801"/>
    </source>
</evidence>
<sequence>MDNNFDRETFDGDGIPIDNKNYNNGSGLSAPTHRISELEHGNNIRKRVLIIVNLQNCFFKGGSFAQIPNKEPKTDIKNEKELINRINSLINLYEADSDYFKAGLTGSAVIAGELVKTKDVSSEMEHFIGSYPTGSRKKYFFDSIVYTQTAYPPDHYSFASHHYLREKKAKINQLMTDKNIDYISAKREITDDALDNHYWSYINSNFENAGMLQFKDDRKLYPDHALIDGSDVIIENNKCYRGIDFHPRLSLMPLYRPNQNIDKSVYINPPQLSGRGMILWLGGDVNSDPKSAFMTTLNQSTGLHEHLGKNDIKDIYIVGLFRDMMIESTAVDAVESDLYTNVNVIYDATMSYNIPNNDTGVNNKHFFNDEEDMSEYSDEDDLDNEEELENRWASNLINKGVKIINYRDILKNMAIGKENISCGMEQKGLIKNIDSVFQTFTGKTSRNDL</sequence>
<accession>A0A6C0E920</accession>
<name>A0A6C0E920_9ZZZZ</name>
<dbReference type="PANTHER" id="PTHR11080">
    <property type="entry name" value="PYRAZINAMIDASE/NICOTINAMIDASE"/>
    <property type="match status" value="1"/>
</dbReference>
<dbReference type="PANTHER" id="PTHR11080:SF2">
    <property type="entry name" value="LD05707P"/>
    <property type="match status" value="1"/>
</dbReference>
<dbReference type="InterPro" id="IPR052347">
    <property type="entry name" value="Isochorismatase_Nicotinamidase"/>
</dbReference>
<comment type="similarity">
    <text evidence="1">Belongs to the isochorismatase family.</text>
</comment>
<feature type="region of interest" description="Disordered" evidence="3">
    <location>
        <begin position="1"/>
        <end position="24"/>
    </location>
</feature>
<reference evidence="4" key="1">
    <citation type="journal article" date="2020" name="Nature">
        <title>Giant virus diversity and host interactions through global metagenomics.</title>
        <authorList>
            <person name="Schulz F."/>
            <person name="Roux S."/>
            <person name="Paez-Espino D."/>
            <person name="Jungbluth S."/>
            <person name="Walsh D.A."/>
            <person name="Denef V.J."/>
            <person name="McMahon K.D."/>
            <person name="Konstantinidis K.T."/>
            <person name="Eloe-Fadrosh E.A."/>
            <person name="Kyrpides N.C."/>
            <person name="Woyke T."/>
        </authorList>
    </citation>
    <scope>NUCLEOTIDE SEQUENCE</scope>
    <source>
        <strain evidence="4">GVMAG-M-3300023179-150</strain>
    </source>
</reference>
<dbReference type="InterPro" id="IPR036380">
    <property type="entry name" value="Isochorismatase-like_sf"/>
</dbReference>
<proteinExistence type="inferred from homology"/>
<dbReference type="Gene3D" id="3.40.50.850">
    <property type="entry name" value="Isochorismatase-like"/>
    <property type="match status" value="1"/>
</dbReference>
<keyword evidence="2" id="KW-0378">Hydrolase</keyword>
<evidence type="ECO:0000256" key="3">
    <source>
        <dbReference type="SAM" id="MobiDB-lite"/>
    </source>
</evidence>
<protein>
    <submittedName>
        <fullName evidence="4">Uncharacterized protein</fullName>
    </submittedName>
</protein>
<feature type="compositionally biased region" description="Basic and acidic residues" evidence="3">
    <location>
        <begin position="1"/>
        <end position="10"/>
    </location>
</feature>